<gene>
    <name evidence="12" type="ORF">JOM49_002142</name>
</gene>
<evidence type="ECO:0000313" key="13">
    <source>
        <dbReference type="Proteomes" id="UP000741013"/>
    </source>
</evidence>
<protein>
    <submittedName>
        <fullName evidence="12">D-alanyl-D-alanine carboxypeptidase (Penicillin-binding protein 5/6)</fullName>
        <ecNumber evidence="12">3.4.16.4</ecNumber>
    </submittedName>
</protein>
<dbReference type="Pfam" id="PF00768">
    <property type="entry name" value="Peptidase_S11"/>
    <property type="match status" value="1"/>
</dbReference>
<dbReference type="InterPro" id="IPR001967">
    <property type="entry name" value="Peptidase_S11_N"/>
</dbReference>
<evidence type="ECO:0000256" key="8">
    <source>
        <dbReference type="SAM" id="MobiDB-lite"/>
    </source>
</evidence>
<dbReference type="PANTHER" id="PTHR21581:SF33">
    <property type="entry name" value="D-ALANYL-D-ALANINE CARBOXYPEPTIDASE DACB"/>
    <property type="match status" value="1"/>
</dbReference>
<evidence type="ECO:0000256" key="1">
    <source>
        <dbReference type="ARBA" id="ARBA00007164"/>
    </source>
</evidence>
<comment type="similarity">
    <text evidence="1 7">Belongs to the peptidase S11 family.</text>
</comment>
<feature type="signal peptide" evidence="10">
    <location>
        <begin position="1"/>
        <end position="28"/>
    </location>
</feature>
<dbReference type="EC" id="3.4.16.4" evidence="12"/>
<feature type="region of interest" description="Disordered" evidence="8">
    <location>
        <begin position="27"/>
        <end position="74"/>
    </location>
</feature>
<evidence type="ECO:0000256" key="3">
    <source>
        <dbReference type="ARBA" id="ARBA00022801"/>
    </source>
</evidence>
<proteinExistence type="inferred from homology"/>
<feature type="transmembrane region" description="Helical" evidence="9">
    <location>
        <begin position="386"/>
        <end position="404"/>
    </location>
</feature>
<feature type="chain" id="PRO_5047172578" evidence="10">
    <location>
        <begin position="29"/>
        <end position="427"/>
    </location>
</feature>
<dbReference type="GO" id="GO:0009002">
    <property type="term" value="F:serine-type D-Ala-D-Ala carboxypeptidase activity"/>
    <property type="evidence" value="ECO:0007669"/>
    <property type="project" value="UniProtKB-EC"/>
</dbReference>
<dbReference type="InterPro" id="IPR012338">
    <property type="entry name" value="Beta-lactam/transpept-like"/>
</dbReference>
<keyword evidence="3 12" id="KW-0378">Hydrolase</keyword>
<dbReference type="Proteomes" id="UP000741013">
    <property type="component" value="Unassembled WGS sequence"/>
</dbReference>
<evidence type="ECO:0000259" key="11">
    <source>
        <dbReference type="Pfam" id="PF00768"/>
    </source>
</evidence>
<keyword evidence="9" id="KW-1133">Transmembrane helix</keyword>
<keyword evidence="4" id="KW-0133">Cell shape</keyword>
<evidence type="ECO:0000256" key="6">
    <source>
        <dbReference type="ARBA" id="ARBA00023316"/>
    </source>
</evidence>
<dbReference type="PANTHER" id="PTHR21581">
    <property type="entry name" value="D-ALANYL-D-ALANINE CARBOXYPEPTIDASE"/>
    <property type="match status" value="1"/>
</dbReference>
<dbReference type="InterPro" id="IPR018044">
    <property type="entry name" value="Peptidase_S11"/>
</dbReference>
<evidence type="ECO:0000256" key="2">
    <source>
        <dbReference type="ARBA" id="ARBA00022729"/>
    </source>
</evidence>
<keyword evidence="13" id="KW-1185">Reference proteome</keyword>
<reference evidence="12 13" key="1">
    <citation type="submission" date="2021-03" db="EMBL/GenBank/DDBJ databases">
        <title>Sequencing the genomes of 1000 actinobacteria strains.</title>
        <authorList>
            <person name="Klenk H.-P."/>
        </authorList>
    </citation>
    <scope>NUCLEOTIDE SEQUENCE [LARGE SCALE GENOMIC DNA]</scope>
    <source>
        <strain evidence="12 13">DSM 45510</strain>
    </source>
</reference>
<keyword evidence="12" id="KW-0121">Carboxypeptidase</keyword>
<keyword evidence="12" id="KW-0645">Protease</keyword>
<dbReference type="Gene3D" id="3.40.710.10">
    <property type="entry name" value="DD-peptidase/beta-lactamase superfamily"/>
    <property type="match status" value="1"/>
</dbReference>
<dbReference type="EMBL" id="JAGGMS010000001">
    <property type="protein sequence ID" value="MBP2180616.1"/>
    <property type="molecule type" value="Genomic_DNA"/>
</dbReference>
<evidence type="ECO:0000256" key="9">
    <source>
        <dbReference type="SAM" id="Phobius"/>
    </source>
</evidence>
<keyword evidence="2 10" id="KW-0732">Signal</keyword>
<name>A0ABS4PMG9_9PSEU</name>
<keyword evidence="6" id="KW-0961">Cell wall biogenesis/degradation</keyword>
<keyword evidence="9" id="KW-0472">Membrane</keyword>
<keyword evidence="9" id="KW-0812">Transmembrane</keyword>
<evidence type="ECO:0000256" key="4">
    <source>
        <dbReference type="ARBA" id="ARBA00022960"/>
    </source>
</evidence>
<dbReference type="SUPFAM" id="SSF56601">
    <property type="entry name" value="beta-lactamase/transpeptidase-like"/>
    <property type="match status" value="1"/>
</dbReference>
<keyword evidence="5" id="KW-0573">Peptidoglycan synthesis</keyword>
<evidence type="ECO:0000256" key="10">
    <source>
        <dbReference type="SAM" id="SignalP"/>
    </source>
</evidence>
<accession>A0ABS4PMG9</accession>
<evidence type="ECO:0000256" key="7">
    <source>
        <dbReference type="RuleBase" id="RU004016"/>
    </source>
</evidence>
<feature type="region of interest" description="Disordered" evidence="8">
    <location>
        <begin position="352"/>
        <end position="372"/>
    </location>
</feature>
<organism evidence="12 13">
    <name type="scientific">Amycolatopsis magusensis</name>
    <dbReference type="NCBI Taxonomy" id="882444"/>
    <lineage>
        <taxon>Bacteria</taxon>
        <taxon>Bacillati</taxon>
        <taxon>Actinomycetota</taxon>
        <taxon>Actinomycetes</taxon>
        <taxon>Pseudonocardiales</taxon>
        <taxon>Pseudonocardiaceae</taxon>
        <taxon>Amycolatopsis</taxon>
    </lineage>
</organism>
<feature type="domain" description="Peptidase S11 D-alanyl-D-alanine carboxypeptidase A N-terminal" evidence="11">
    <location>
        <begin position="95"/>
        <end position="314"/>
    </location>
</feature>
<sequence>MRSPRDLVLIMVSAILAAVTVLAPAAGAQDGPRAAQKQNCTDRTAPPPPVDTSEVPKPGQKAPEALPVPATPIGGDRMGECGLVLPRGADDPPAVINSASWVLQDLDTGEILAAKDPHARQRPASLIKVLLALVAVNELDPARVITASPEDADQECTCVGLVAGGQYTVEQLLQGLLMHSGNDAAHALATTLGGVPATLEKMNSAAAKIGAMDTRAATPSGLDGPGMSSSAYDLSLIFHYAMKQPTFAKTVGTKQVQFPGWGDKPAFPVYNDNKLLSIYDGFLGGKTGFTDDARHTYLGAAQRQGKRLAVVTLRGEQKPMRVTDQAGKLLDYGFELAAKKPQPVGQLTYREGGLQTGGSPQAGPDVKNDPAKTAATMSEEDPFGTTGWIITLVVAVIIIAGFVLGHRRKRAALLAEQTDVLPRVRDY</sequence>
<evidence type="ECO:0000256" key="5">
    <source>
        <dbReference type="ARBA" id="ARBA00022984"/>
    </source>
</evidence>
<evidence type="ECO:0000313" key="12">
    <source>
        <dbReference type="EMBL" id="MBP2180616.1"/>
    </source>
</evidence>
<dbReference type="PRINTS" id="PR00725">
    <property type="entry name" value="DADACBPTASE1"/>
</dbReference>
<comment type="caution">
    <text evidence="12">The sequence shown here is derived from an EMBL/GenBank/DDBJ whole genome shotgun (WGS) entry which is preliminary data.</text>
</comment>